<keyword evidence="8" id="KW-1185">Reference proteome</keyword>
<dbReference type="PANTHER" id="PTHR11496:SF102">
    <property type="entry name" value="ALCOHOL DEHYDROGENASE 4"/>
    <property type="match status" value="1"/>
</dbReference>
<dbReference type="EC" id="1.1.1.202" evidence="7"/>
<keyword evidence="4" id="KW-0520">NAD</keyword>
<dbReference type="FunFam" id="3.40.50.1970:FF:000003">
    <property type="entry name" value="Alcohol dehydrogenase, iron-containing"/>
    <property type="match status" value="1"/>
</dbReference>
<dbReference type="InterPro" id="IPR018211">
    <property type="entry name" value="ADH_Fe_CS"/>
</dbReference>
<dbReference type="EMBL" id="CP036526">
    <property type="protein sequence ID" value="QDT12535.1"/>
    <property type="molecule type" value="Genomic_DNA"/>
</dbReference>
<evidence type="ECO:0000259" key="6">
    <source>
        <dbReference type="Pfam" id="PF25137"/>
    </source>
</evidence>
<accession>A0A517NZJ6</accession>
<name>A0A517NZJ6_9BACT</name>
<dbReference type="PANTHER" id="PTHR11496">
    <property type="entry name" value="ALCOHOL DEHYDROGENASE"/>
    <property type="match status" value="1"/>
</dbReference>
<protein>
    <submittedName>
        <fullName evidence="7">1,3-propanediol dehydrogenase</fullName>
        <ecNumber evidence="7">1.1.1.202</ecNumber>
    </submittedName>
</protein>
<comment type="cofactor">
    <cofactor evidence="1">
        <name>Fe cation</name>
        <dbReference type="ChEBI" id="CHEBI:24875"/>
    </cofactor>
</comment>
<dbReference type="Gene3D" id="1.20.1090.10">
    <property type="entry name" value="Dehydroquinate synthase-like - alpha domain"/>
    <property type="match status" value="1"/>
</dbReference>
<evidence type="ECO:0000256" key="1">
    <source>
        <dbReference type="ARBA" id="ARBA00001962"/>
    </source>
</evidence>
<dbReference type="SUPFAM" id="SSF56796">
    <property type="entry name" value="Dehydroquinate synthase-like"/>
    <property type="match status" value="1"/>
</dbReference>
<dbReference type="AlphaFoldDB" id="A0A517NZJ6"/>
<dbReference type="Proteomes" id="UP000319817">
    <property type="component" value="Chromosome"/>
</dbReference>
<keyword evidence="3 7" id="KW-0560">Oxidoreductase</keyword>
<evidence type="ECO:0000256" key="3">
    <source>
        <dbReference type="ARBA" id="ARBA00023002"/>
    </source>
</evidence>
<dbReference type="InterPro" id="IPR056798">
    <property type="entry name" value="ADH_Fe_C"/>
</dbReference>
<organism evidence="7 8">
    <name type="scientific">Stieleria marina</name>
    <dbReference type="NCBI Taxonomy" id="1930275"/>
    <lineage>
        <taxon>Bacteria</taxon>
        <taxon>Pseudomonadati</taxon>
        <taxon>Planctomycetota</taxon>
        <taxon>Planctomycetia</taxon>
        <taxon>Pirellulales</taxon>
        <taxon>Pirellulaceae</taxon>
        <taxon>Stieleria</taxon>
    </lineage>
</organism>
<evidence type="ECO:0000313" key="8">
    <source>
        <dbReference type="Proteomes" id="UP000319817"/>
    </source>
</evidence>
<evidence type="ECO:0000256" key="4">
    <source>
        <dbReference type="ARBA" id="ARBA00023027"/>
    </source>
</evidence>
<comment type="similarity">
    <text evidence="2">Belongs to the iron-containing alcohol dehydrogenase family.</text>
</comment>
<feature type="domain" description="Alcohol dehydrogenase iron-type/glycerol dehydrogenase GldA" evidence="5">
    <location>
        <begin position="28"/>
        <end position="195"/>
    </location>
</feature>
<dbReference type="Pfam" id="PF25137">
    <property type="entry name" value="ADH_Fe_C"/>
    <property type="match status" value="1"/>
</dbReference>
<reference evidence="7 8" key="1">
    <citation type="submission" date="2019-02" db="EMBL/GenBank/DDBJ databases">
        <title>Deep-cultivation of Planctomycetes and their phenomic and genomic characterization uncovers novel biology.</title>
        <authorList>
            <person name="Wiegand S."/>
            <person name="Jogler M."/>
            <person name="Boedeker C."/>
            <person name="Pinto D."/>
            <person name="Vollmers J."/>
            <person name="Rivas-Marin E."/>
            <person name="Kohn T."/>
            <person name="Peeters S.H."/>
            <person name="Heuer A."/>
            <person name="Rast P."/>
            <person name="Oberbeckmann S."/>
            <person name="Bunk B."/>
            <person name="Jeske O."/>
            <person name="Meyerdierks A."/>
            <person name="Storesund J.E."/>
            <person name="Kallscheuer N."/>
            <person name="Luecker S."/>
            <person name="Lage O.M."/>
            <person name="Pohl T."/>
            <person name="Merkel B.J."/>
            <person name="Hornburger P."/>
            <person name="Mueller R.-W."/>
            <person name="Bruemmer F."/>
            <person name="Labrenz M."/>
            <person name="Spormann A.M."/>
            <person name="Op den Camp H."/>
            <person name="Overmann J."/>
            <person name="Amann R."/>
            <person name="Jetten M.S.M."/>
            <person name="Mascher T."/>
            <person name="Medema M.H."/>
            <person name="Devos D.P."/>
            <person name="Kaster A.-K."/>
            <person name="Ovreas L."/>
            <person name="Rohde M."/>
            <person name="Galperin M.Y."/>
            <person name="Jogler C."/>
        </authorList>
    </citation>
    <scope>NUCLEOTIDE SEQUENCE [LARGE SCALE GENOMIC DNA]</scope>
    <source>
        <strain evidence="7 8">K23_9</strain>
    </source>
</reference>
<proteinExistence type="inferred from homology"/>
<dbReference type="CDD" id="cd08551">
    <property type="entry name" value="Fe-ADH"/>
    <property type="match status" value="1"/>
</dbReference>
<gene>
    <name evidence="7" type="primary">dhaT</name>
    <name evidence="7" type="ORF">K239x_45450</name>
</gene>
<dbReference type="PROSITE" id="PS00913">
    <property type="entry name" value="ADH_IRON_1"/>
    <property type="match status" value="1"/>
</dbReference>
<dbReference type="Gene3D" id="3.40.50.1970">
    <property type="match status" value="1"/>
</dbReference>
<dbReference type="Pfam" id="PF00465">
    <property type="entry name" value="Fe-ADH"/>
    <property type="match status" value="1"/>
</dbReference>
<dbReference type="InterPro" id="IPR001670">
    <property type="entry name" value="ADH_Fe/GldA"/>
</dbReference>
<evidence type="ECO:0000313" key="7">
    <source>
        <dbReference type="EMBL" id="QDT12535.1"/>
    </source>
</evidence>
<sequence length="398" mass="42385">MAPIFLGCTYQRPPAETDMLPFDTQNRTRFVFGERSVDRLGELAVGFRPRSVLVVSDAGIVDAGHFGVAIDVLKQSGLTVDSFHDFGENPTSAMVDAGVAKAAEAKPDLLIGLGGGSSLDCCKGINFVYSCGGTIHDYHGVGKATTDLLPMIAVPTTSGTGSEAQSFALISDAVTHTKMPCGDPRAACRVAVLDPLLTITQPQRVTALTGIDAISHAIETYVTKRRNPMSVMYSRRAFGFLATGFSKVLSQPTDVEARSQMQLGACFAGMAIETSMLGAAHATANPLTAHHDITHGQAVGMMLPAVIRMNGAVHGDWYAELMREVDPGVTAAEAPERLASMVIGWMREAGLATSFEELSIPSSGIDTFVQDAMKQWTGTFNPVPLDENRVSELYRDVA</sequence>
<dbReference type="GO" id="GO:0047516">
    <property type="term" value="F:1,3-propanediol dehydrogenase activity"/>
    <property type="evidence" value="ECO:0007669"/>
    <property type="project" value="UniProtKB-EC"/>
</dbReference>
<dbReference type="InterPro" id="IPR039697">
    <property type="entry name" value="Alcohol_dehydrogenase_Fe"/>
</dbReference>
<dbReference type="GO" id="GO:0046872">
    <property type="term" value="F:metal ion binding"/>
    <property type="evidence" value="ECO:0007669"/>
    <property type="project" value="InterPro"/>
</dbReference>
<evidence type="ECO:0000256" key="2">
    <source>
        <dbReference type="ARBA" id="ARBA00007358"/>
    </source>
</evidence>
<feature type="domain" description="Fe-containing alcohol dehydrogenase-like C-terminal" evidence="6">
    <location>
        <begin position="206"/>
        <end position="396"/>
    </location>
</feature>
<evidence type="ECO:0000259" key="5">
    <source>
        <dbReference type="Pfam" id="PF00465"/>
    </source>
</evidence>
<dbReference type="GO" id="GO:0004022">
    <property type="term" value="F:alcohol dehydrogenase (NAD+) activity"/>
    <property type="evidence" value="ECO:0007669"/>
    <property type="project" value="TreeGrafter"/>
</dbReference>